<evidence type="ECO:0000313" key="2">
    <source>
        <dbReference type="Proteomes" id="UP001470230"/>
    </source>
</evidence>
<dbReference type="Proteomes" id="UP001470230">
    <property type="component" value="Unassembled WGS sequence"/>
</dbReference>
<keyword evidence="2" id="KW-1185">Reference proteome</keyword>
<organism evidence="1 2">
    <name type="scientific">Tritrichomonas musculus</name>
    <dbReference type="NCBI Taxonomy" id="1915356"/>
    <lineage>
        <taxon>Eukaryota</taxon>
        <taxon>Metamonada</taxon>
        <taxon>Parabasalia</taxon>
        <taxon>Tritrichomonadida</taxon>
        <taxon>Tritrichomonadidae</taxon>
        <taxon>Tritrichomonas</taxon>
    </lineage>
</organism>
<protein>
    <submittedName>
        <fullName evidence="1">Uncharacterized protein</fullName>
    </submittedName>
</protein>
<dbReference type="InterPro" id="IPR016024">
    <property type="entry name" value="ARM-type_fold"/>
</dbReference>
<accession>A0ABR2ID41</accession>
<comment type="caution">
    <text evidence="1">The sequence shown here is derived from an EMBL/GenBank/DDBJ whole genome shotgun (WGS) entry which is preliminary data.</text>
</comment>
<dbReference type="EMBL" id="JAPFFF010000018">
    <property type="protein sequence ID" value="KAK8860978.1"/>
    <property type="molecule type" value="Genomic_DNA"/>
</dbReference>
<proteinExistence type="predicted"/>
<name>A0ABR2ID41_9EUKA</name>
<dbReference type="SUPFAM" id="SSF48371">
    <property type="entry name" value="ARM repeat"/>
    <property type="match status" value="1"/>
</dbReference>
<evidence type="ECO:0000313" key="1">
    <source>
        <dbReference type="EMBL" id="KAK8860978.1"/>
    </source>
</evidence>
<gene>
    <name evidence="1" type="ORF">M9Y10_012670</name>
</gene>
<sequence>MSDVLVYKDNDEGYSSFQAIQAVVDNYNSNLNDNDAENNEDGIYMLSVKKQQLFDFNDPGRSEPLIETIKNMIIEGSLTANQLVENDFYSIFSFLIKMDSNVFYRSLYDLLTKVFDEYVGDIKEFVSEDILIFLNHLSDENSFEFISNLSCIASLLRRENSYKFFFINNKGFTKLINLDYRNHYINPNILDTKVKLMMNVIALILDIPNDVSNELIYTSQDQICIYKQIYKILFEFADLKVKSLAMISLDAFIRYCFKLSSSTMIKTENNEQLSFLIYDDFYCNQIAVEVMKCLGFNDEDIVRSCLDIIAIFYCINKLNFFEFDVFQNKVKIIFGAFRNDEKVLLEVFKLFMILADDCSINFKISEDIITNAIQLCDSEIFTVKSKSIHFLAILVQMSQNSRARSIIEKFPIIIEIFCDFIHAKEAIVERVLGALTQVVELSLNQEFTTQNNSKINVFQVYELIDIDFLYEFKLELEHNCDNIKEHIFFNTLANIKYLISIHEQITANDE</sequence>
<reference evidence="1 2" key="1">
    <citation type="submission" date="2024-04" db="EMBL/GenBank/DDBJ databases">
        <title>Tritrichomonas musculus Genome.</title>
        <authorList>
            <person name="Alves-Ferreira E."/>
            <person name="Grigg M."/>
            <person name="Lorenzi H."/>
            <person name="Galac M."/>
        </authorList>
    </citation>
    <scope>NUCLEOTIDE SEQUENCE [LARGE SCALE GENOMIC DNA]</scope>
    <source>
        <strain evidence="1 2">EAF2021</strain>
    </source>
</reference>